<sequence length="414" mass="46417">LLWELLSKMLTFDRNDRISASDALKLPFFTGPQALAEITPEIHQFASAAQTAMQRGDISVSIYDTNINFIIPVSSVMPFIGVDTDDETQINSLPSSYPVQQQIPIPSEQKLDSNQQLLIKQQQLYQSVFDLGQSIVFPNQNYTNQGNDFQLQPTSDSVQQQIPIPANTQKLSGNLNSLQQMSLVQPDVTHGVLIGQSSIIPKPSSKQQSKPKSKAQQTQQAVPPSLNPNMLVGIIPDKENAYQEGSKIIRTVKGYFSSVAFNPVIQSGIVRFGGFFERHQNSNFMIGICDSSVVFGSDEWPCSDEIEKKNVRYWKDGELSHIGDGMDGNSRIEMNKTISMEVNMKISPRTLTFFYDNQEQPVSVTNIPSSIRFYIYLVDQNSSFTINRFENLQFSSAKGVSCGKVFEWGKEWKK</sequence>
<organism evidence="2 3">
    <name type="scientific">Streblomastix strix</name>
    <dbReference type="NCBI Taxonomy" id="222440"/>
    <lineage>
        <taxon>Eukaryota</taxon>
        <taxon>Metamonada</taxon>
        <taxon>Preaxostyla</taxon>
        <taxon>Oxymonadida</taxon>
        <taxon>Streblomastigidae</taxon>
        <taxon>Streblomastix</taxon>
    </lineage>
</organism>
<dbReference type="EMBL" id="SNRW01018743">
    <property type="protein sequence ID" value="KAA6367048.1"/>
    <property type="molecule type" value="Genomic_DNA"/>
</dbReference>
<gene>
    <name evidence="2" type="ORF">EZS28_037425</name>
</gene>
<evidence type="ECO:0000256" key="1">
    <source>
        <dbReference type="SAM" id="MobiDB-lite"/>
    </source>
</evidence>
<feature type="region of interest" description="Disordered" evidence="1">
    <location>
        <begin position="199"/>
        <end position="227"/>
    </location>
</feature>
<feature type="compositionally biased region" description="Low complexity" evidence="1">
    <location>
        <begin position="199"/>
        <end position="221"/>
    </location>
</feature>
<accession>A0A5J4U9J4</accession>
<dbReference type="Proteomes" id="UP000324800">
    <property type="component" value="Unassembled WGS sequence"/>
</dbReference>
<name>A0A5J4U9J4_9EUKA</name>
<feature type="non-terminal residue" evidence="2">
    <location>
        <position position="1"/>
    </location>
</feature>
<evidence type="ECO:0000313" key="3">
    <source>
        <dbReference type="Proteomes" id="UP000324800"/>
    </source>
</evidence>
<dbReference type="AlphaFoldDB" id="A0A5J4U9J4"/>
<reference evidence="2 3" key="1">
    <citation type="submission" date="2019-03" db="EMBL/GenBank/DDBJ databases">
        <title>Single cell metagenomics reveals metabolic interactions within the superorganism composed of flagellate Streblomastix strix and complex community of Bacteroidetes bacteria on its surface.</title>
        <authorList>
            <person name="Treitli S.C."/>
            <person name="Kolisko M."/>
            <person name="Husnik F."/>
            <person name="Keeling P."/>
            <person name="Hampl V."/>
        </authorList>
    </citation>
    <scope>NUCLEOTIDE SEQUENCE [LARGE SCALE GENOMIC DNA]</scope>
    <source>
        <strain evidence="2">ST1C</strain>
    </source>
</reference>
<dbReference type="InterPro" id="IPR011009">
    <property type="entry name" value="Kinase-like_dom_sf"/>
</dbReference>
<evidence type="ECO:0008006" key="4">
    <source>
        <dbReference type="Google" id="ProtNLM"/>
    </source>
</evidence>
<dbReference type="SUPFAM" id="SSF56112">
    <property type="entry name" value="Protein kinase-like (PK-like)"/>
    <property type="match status" value="1"/>
</dbReference>
<comment type="caution">
    <text evidence="2">The sequence shown here is derived from an EMBL/GenBank/DDBJ whole genome shotgun (WGS) entry which is preliminary data.</text>
</comment>
<proteinExistence type="predicted"/>
<evidence type="ECO:0000313" key="2">
    <source>
        <dbReference type="EMBL" id="KAA6367048.1"/>
    </source>
</evidence>
<protein>
    <recommendedName>
        <fullName evidence="4">Protein kinase domain-containing protein</fullName>
    </recommendedName>
</protein>